<proteinExistence type="predicted"/>
<comment type="caution">
    <text evidence="1">The sequence shown here is derived from an EMBL/GenBank/DDBJ whole genome shotgun (WGS) entry which is preliminary data.</text>
</comment>
<dbReference type="EMBL" id="BTRK01000003">
    <property type="protein sequence ID" value="GMR43546.1"/>
    <property type="molecule type" value="Genomic_DNA"/>
</dbReference>
<name>A0AAN4ZMR6_9BILA</name>
<keyword evidence="2" id="KW-1185">Reference proteome</keyword>
<reference evidence="2" key="1">
    <citation type="submission" date="2022-10" db="EMBL/GenBank/DDBJ databases">
        <title>Genome assembly of Pristionchus species.</title>
        <authorList>
            <person name="Yoshida K."/>
            <person name="Sommer R.J."/>
        </authorList>
    </citation>
    <scope>NUCLEOTIDE SEQUENCE [LARGE SCALE GENOMIC DNA]</scope>
    <source>
        <strain evidence="2">RS5460</strain>
    </source>
</reference>
<gene>
    <name evidence="1" type="ORF">PMAYCL1PPCAC_13741</name>
</gene>
<protein>
    <submittedName>
        <fullName evidence="1">Uncharacterized protein</fullName>
    </submittedName>
</protein>
<evidence type="ECO:0000313" key="1">
    <source>
        <dbReference type="EMBL" id="GMR43546.1"/>
    </source>
</evidence>
<dbReference type="AlphaFoldDB" id="A0AAN4ZMR6"/>
<sequence length="176" mass="20202">MWVVRSLGLRLGRPDVDCHELVPKERLRPRNIRYNIASIQWVYEDIVVPEDLRELFTSSDNYTIDLVKGIRIAPTHCEFDKDRIWVYSTTWSKLLSMCTSSTSSQTEKEINICPSSNLSTLPLYLRYATKNVHSLETLCPSWDSGALSVATAGSSLKNSRSLWNLFNLRKMIRTTT</sequence>
<dbReference type="Proteomes" id="UP001328107">
    <property type="component" value="Unassembled WGS sequence"/>
</dbReference>
<accession>A0AAN4ZMR6</accession>
<evidence type="ECO:0000313" key="2">
    <source>
        <dbReference type="Proteomes" id="UP001328107"/>
    </source>
</evidence>
<organism evidence="1 2">
    <name type="scientific">Pristionchus mayeri</name>
    <dbReference type="NCBI Taxonomy" id="1317129"/>
    <lineage>
        <taxon>Eukaryota</taxon>
        <taxon>Metazoa</taxon>
        <taxon>Ecdysozoa</taxon>
        <taxon>Nematoda</taxon>
        <taxon>Chromadorea</taxon>
        <taxon>Rhabditida</taxon>
        <taxon>Rhabditina</taxon>
        <taxon>Diplogasteromorpha</taxon>
        <taxon>Diplogasteroidea</taxon>
        <taxon>Neodiplogasteridae</taxon>
        <taxon>Pristionchus</taxon>
    </lineage>
</organism>